<dbReference type="PANTHER" id="PTHR48027">
    <property type="entry name" value="HETEROGENEOUS NUCLEAR RIBONUCLEOPROTEIN 87F-RELATED"/>
    <property type="match status" value="1"/>
</dbReference>
<keyword evidence="1" id="KW-0694">RNA-binding</keyword>
<organism evidence="4 5">
    <name type="scientific">Thiohalobacter thiocyanaticus</name>
    <dbReference type="NCBI Taxonomy" id="585455"/>
    <lineage>
        <taxon>Bacteria</taxon>
        <taxon>Pseudomonadati</taxon>
        <taxon>Pseudomonadota</taxon>
        <taxon>Gammaproteobacteria</taxon>
        <taxon>Thiohalobacterales</taxon>
        <taxon>Thiohalobacteraceae</taxon>
        <taxon>Thiohalobacter</taxon>
    </lineage>
</organism>
<reference evidence="4 5" key="1">
    <citation type="journal article" date="2010" name="Int. J. Syst. Evol. Microbiol.">
        <title>Thiohalobacter thiocyanaticus gen. nov., sp. nov., a moderately halophilic, sulfur-oxidizing gammaproteobacterium from hypersaline lakes, that utilizes thiocyanate.</title>
        <authorList>
            <person name="Sorokin D.Y."/>
            <person name="Kovaleva O.L."/>
            <person name="Tourova T.P."/>
            <person name="Muyzer G."/>
        </authorList>
    </citation>
    <scope>NUCLEOTIDE SEQUENCE [LARGE SCALE GENOMIC DNA]</scope>
    <source>
        <strain evidence="4 5">Hrh1</strain>
    </source>
</reference>
<dbReference type="RefSeq" id="WP_125181482.1">
    <property type="nucleotide sequence ID" value="NZ_QZMU01000001.1"/>
</dbReference>
<protein>
    <submittedName>
        <fullName evidence="4">RNA-binding protein</fullName>
    </submittedName>
</protein>
<evidence type="ECO:0000256" key="1">
    <source>
        <dbReference type="ARBA" id="ARBA00022884"/>
    </source>
</evidence>
<comment type="caution">
    <text evidence="4">The sequence shown here is derived from an EMBL/GenBank/DDBJ whole genome shotgun (WGS) entry which is preliminary data.</text>
</comment>
<dbReference type="InterPro" id="IPR012677">
    <property type="entry name" value="Nucleotide-bd_a/b_plait_sf"/>
</dbReference>
<dbReference type="InterPro" id="IPR052462">
    <property type="entry name" value="SLIRP/GR-RBP-like"/>
</dbReference>
<dbReference type="Pfam" id="PF00076">
    <property type="entry name" value="RRM_1"/>
    <property type="match status" value="1"/>
</dbReference>
<proteinExistence type="predicted"/>
<evidence type="ECO:0000256" key="2">
    <source>
        <dbReference type="SAM" id="MobiDB-lite"/>
    </source>
</evidence>
<feature type="domain" description="RRM" evidence="3">
    <location>
        <begin position="2"/>
        <end position="79"/>
    </location>
</feature>
<feature type="region of interest" description="Disordered" evidence="2">
    <location>
        <begin position="71"/>
        <end position="90"/>
    </location>
</feature>
<dbReference type="Gene3D" id="3.30.70.330">
    <property type="match status" value="1"/>
</dbReference>
<dbReference type="GO" id="GO:0003723">
    <property type="term" value="F:RNA binding"/>
    <property type="evidence" value="ECO:0007669"/>
    <property type="project" value="UniProtKB-KW"/>
</dbReference>
<dbReference type="PROSITE" id="PS50102">
    <property type="entry name" value="RRM"/>
    <property type="match status" value="1"/>
</dbReference>
<dbReference type="SMART" id="SM00360">
    <property type="entry name" value="RRM"/>
    <property type="match status" value="1"/>
</dbReference>
<dbReference type="InterPro" id="IPR000504">
    <property type="entry name" value="RRM_dom"/>
</dbReference>
<evidence type="ECO:0000313" key="4">
    <source>
        <dbReference type="EMBL" id="RRQ22142.1"/>
    </source>
</evidence>
<dbReference type="Proteomes" id="UP000287798">
    <property type="component" value="Unassembled WGS sequence"/>
</dbReference>
<gene>
    <name evidence="4" type="ORF">D6C00_09380</name>
</gene>
<dbReference type="AlphaFoldDB" id="A0A426QK47"/>
<name>A0A426QK47_9GAMM</name>
<dbReference type="CDD" id="cd00590">
    <property type="entry name" value="RRM_SF"/>
    <property type="match status" value="1"/>
</dbReference>
<sequence length="90" mass="10137">MKTLFIGNIAPQATENDIMNLFVEFGTVRKLEMPRDIFTGKCRGFAFIDMEGHEARAAMAALDGKTFMENSLKVRDENPKKKGGRGGRRR</sequence>
<keyword evidence="5" id="KW-1185">Reference proteome</keyword>
<dbReference type="EMBL" id="QZMU01000001">
    <property type="protein sequence ID" value="RRQ22142.1"/>
    <property type="molecule type" value="Genomic_DNA"/>
</dbReference>
<dbReference type="OrthoDB" id="9798855at2"/>
<dbReference type="InterPro" id="IPR035979">
    <property type="entry name" value="RBD_domain_sf"/>
</dbReference>
<dbReference type="SUPFAM" id="SSF54928">
    <property type="entry name" value="RNA-binding domain, RBD"/>
    <property type="match status" value="1"/>
</dbReference>
<accession>A0A426QK47</accession>
<evidence type="ECO:0000259" key="3">
    <source>
        <dbReference type="PROSITE" id="PS50102"/>
    </source>
</evidence>
<feature type="compositionally biased region" description="Basic residues" evidence="2">
    <location>
        <begin position="81"/>
        <end position="90"/>
    </location>
</feature>
<evidence type="ECO:0000313" key="5">
    <source>
        <dbReference type="Proteomes" id="UP000287798"/>
    </source>
</evidence>